<protein>
    <recommendedName>
        <fullName evidence="3">Porin</fullName>
    </recommendedName>
</protein>
<evidence type="ECO:0000313" key="1">
    <source>
        <dbReference type="EMBL" id="MBB5329387.1"/>
    </source>
</evidence>
<organism evidence="1 2">
    <name type="scientific">Tunturiibacter gelidiferens</name>
    <dbReference type="NCBI Taxonomy" id="3069689"/>
    <lineage>
        <taxon>Bacteria</taxon>
        <taxon>Pseudomonadati</taxon>
        <taxon>Acidobacteriota</taxon>
        <taxon>Terriglobia</taxon>
        <taxon>Terriglobales</taxon>
        <taxon>Acidobacteriaceae</taxon>
        <taxon>Tunturiibacter</taxon>
    </lineage>
</organism>
<evidence type="ECO:0008006" key="3">
    <source>
        <dbReference type="Google" id="ProtNLM"/>
    </source>
</evidence>
<gene>
    <name evidence="1" type="ORF">HDF14_003005</name>
</gene>
<keyword evidence="2" id="KW-1185">Reference proteome</keyword>
<comment type="caution">
    <text evidence="1">The sequence shown here is derived from an EMBL/GenBank/DDBJ whole genome shotgun (WGS) entry which is preliminary data.</text>
</comment>
<dbReference type="EMBL" id="JACHEB010000006">
    <property type="protein sequence ID" value="MBB5329387.1"/>
    <property type="molecule type" value="Genomic_DNA"/>
</dbReference>
<dbReference type="RefSeq" id="WP_183977799.1">
    <property type="nucleotide sequence ID" value="NZ_JACHEB010000006.1"/>
</dbReference>
<dbReference type="AlphaFoldDB" id="A0A9X0QFE2"/>
<dbReference type="Proteomes" id="UP000535182">
    <property type="component" value="Unassembled WGS sequence"/>
</dbReference>
<accession>A0A9X0QFE2</accession>
<sequence>MNYRQTFPHNVAIYPYPRFQYYSGGKKQELDARKYLVREGDLGIEFELGKYFEPTIQYQYGDRTFEGGGKPSNRQKGSLLRLQLQFNY</sequence>
<proteinExistence type="predicted"/>
<evidence type="ECO:0000313" key="2">
    <source>
        <dbReference type="Proteomes" id="UP000535182"/>
    </source>
</evidence>
<reference evidence="1 2" key="1">
    <citation type="submission" date="2020-08" db="EMBL/GenBank/DDBJ databases">
        <title>Genomic Encyclopedia of Type Strains, Phase IV (KMG-V): Genome sequencing to study the core and pangenomes of soil and plant-associated prokaryotes.</title>
        <authorList>
            <person name="Whitman W."/>
        </authorList>
    </citation>
    <scope>NUCLEOTIDE SEQUENCE [LARGE SCALE GENOMIC DNA]</scope>
    <source>
        <strain evidence="1 2">X5P2</strain>
    </source>
</reference>
<name>A0A9X0QFE2_9BACT</name>